<protein>
    <submittedName>
        <fullName evidence="2">SAM-dependent methyltransferase</fullName>
    </submittedName>
</protein>
<dbReference type="InterPro" id="IPR036388">
    <property type="entry name" value="WH-like_DNA-bd_sf"/>
</dbReference>
<evidence type="ECO:0000259" key="1">
    <source>
        <dbReference type="Pfam" id="PF13649"/>
    </source>
</evidence>
<dbReference type="CDD" id="cd02440">
    <property type="entry name" value="AdoMet_MTases"/>
    <property type="match status" value="1"/>
</dbReference>
<feature type="domain" description="Methyltransferase" evidence="1">
    <location>
        <begin position="162"/>
        <end position="252"/>
    </location>
</feature>
<dbReference type="InterPro" id="IPR029063">
    <property type="entry name" value="SAM-dependent_MTases_sf"/>
</dbReference>
<gene>
    <name evidence="2" type="ORF">B7C62_26750</name>
</gene>
<reference evidence="2 3" key="1">
    <citation type="submission" date="2017-04" db="EMBL/GenBank/DDBJ databases">
        <title>The complete genome sequence of Streptomyces albolongus YIM 101047, the producer of novel bafilomycins and novel odoriferous sesquiterpenoids.</title>
        <authorList>
            <person name="Yin M."/>
            <person name="Jiang Y."/>
        </authorList>
    </citation>
    <scope>NUCLEOTIDE SEQUENCE [LARGE SCALE GENOMIC DNA]</scope>
    <source>
        <strain evidence="2 3">YIM 101047</strain>
    </source>
</reference>
<dbReference type="GO" id="GO:0032259">
    <property type="term" value="P:methylation"/>
    <property type="evidence" value="ECO:0007669"/>
    <property type="project" value="UniProtKB-KW"/>
</dbReference>
<dbReference type="Gene3D" id="3.40.50.150">
    <property type="entry name" value="Vaccinia Virus protein VP39"/>
    <property type="match status" value="1"/>
</dbReference>
<keyword evidence="2" id="KW-0489">Methyltransferase</keyword>
<dbReference type="Pfam" id="PF13649">
    <property type="entry name" value="Methyltransf_25"/>
    <property type="match status" value="1"/>
</dbReference>
<dbReference type="GO" id="GO:0008168">
    <property type="term" value="F:methyltransferase activity"/>
    <property type="evidence" value="ECO:0007669"/>
    <property type="project" value="UniProtKB-KW"/>
</dbReference>
<accession>A0ABC8C3L8</accession>
<dbReference type="Proteomes" id="UP000192251">
    <property type="component" value="Chromosome"/>
</dbReference>
<evidence type="ECO:0000313" key="3">
    <source>
        <dbReference type="Proteomes" id="UP000192251"/>
    </source>
</evidence>
<organism evidence="2 3">
    <name type="scientific">Kitasatospora albolonga</name>
    <dbReference type="NCBI Taxonomy" id="68173"/>
    <lineage>
        <taxon>Bacteria</taxon>
        <taxon>Bacillati</taxon>
        <taxon>Actinomycetota</taxon>
        <taxon>Actinomycetes</taxon>
        <taxon>Kitasatosporales</taxon>
        <taxon>Streptomycetaceae</taxon>
        <taxon>Kitasatospora</taxon>
    </lineage>
</organism>
<name>A0ABC8C3L8_9ACTN</name>
<dbReference type="KEGG" id="kab:B7C62_26750"/>
<keyword evidence="2" id="KW-0808">Transferase</keyword>
<proteinExistence type="predicted"/>
<sequence length="334" mass="37352">MIEAERKRAQLTAADIYNSAVASWAIAAAWEVGVLDEIYNTGTVDGDELAQKLELDPIAARGMYQALAAVRIVTREDGKISAGPLFDEVNHYRSYFHWLSRGCSGLYTEMPSVLRQANRVGDDFYRRDARAISYACRELTTFSFDPAFWTALERVPFDFSVVADLGCGSGERLIQVARRYPHVRGLGIDIAEAAVRMTTEEVARNGLSDRITAVLADARGLRTHPAFAEVEVLTCFMMGHDFWPRESAVERLRTLREQFPNVRRFLLGDATRTVGYADHEIPLFSLGFESAHDLMGQYIPTIDEWHGVFAETGWTLVGEEKISSPAASVVFELE</sequence>
<dbReference type="Gene3D" id="1.10.10.10">
    <property type="entry name" value="Winged helix-like DNA-binding domain superfamily/Winged helix DNA-binding domain"/>
    <property type="match status" value="1"/>
</dbReference>
<dbReference type="InterPro" id="IPR036390">
    <property type="entry name" value="WH_DNA-bd_sf"/>
</dbReference>
<dbReference type="EMBL" id="CP020563">
    <property type="protein sequence ID" value="ARF77389.1"/>
    <property type="molecule type" value="Genomic_DNA"/>
</dbReference>
<dbReference type="SUPFAM" id="SSF46785">
    <property type="entry name" value="Winged helix' DNA-binding domain"/>
    <property type="match status" value="1"/>
</dbReference>
<dbReference type="SUPFAM" id="SSF53335">
    <property type="entry name" value="S-adenosyl-L-methionine-dependent methyltransferases"/>
    <property type="match status" value="1"/>
</dbReference>
<evidence type="ECO:0000313" key="2">
    <source>
        <dbReference type="EMBL" id="ARF77389.1"/>
    </source>
</evidence>
<keyword evidence="3" id="KW-1185">Reference proteome</keyword>
<dbReference type="AlphaFoldDB" id="A0ABC8C3L8"/>
<dbReference type="InterPro" id="IPR041698">
    <property type="entry name" value="Methyltransf_25"/>
</dbReference>